<keyword evidence="1" id="KW-0472">Membrane</keyword>
<dbReference type="STRING" id="168384.SAMN05660368_02763"/>
<dbReference type="eggNOG" id="ENOG5032U6Z">
    <property type="taxonomic scope" value="Bacteria"/>
</dbReference>
<dbReference type="EMBL" id="ACCL02000001">
    <property type="protein sequence ID" value="EET62971.1"/>
    <property type="molecule type" value="Genomic_DNA"/>
</dbReference>
<proteinExistence type="predicted"/>
<keyword evidence="1" id="KW-1133">Transmembrane helix</keyword>
<protein>
    <submittedName>
        <fullName evidence="2">Uncharacterized protein</fullName>
    </submittedName>
</protein>
<gene>
    <name evidence="2" type="ORF">BRYFOR_05322</name>
</gene>
<dbReference type="Proteomes" id="UP000005561">
    <property type="component" value="Unassembled WGS sequence"/>
</dbReference>
<keyword evidence="1" id="KW-0812">Transmembrane</keyword>
<feature type="transmembrane region" description="Helical" evidence="1">
    <location>
        <begin position="108"/>
        <end position="126"/>
    </location>
</feature>
<sequence length="130" mass="13879">MQRKAGKKMKKSNFVAMILGTIGGILFALGMCMALIPEWDAFQPGIVMGTIGAVVLLVMVLVWRKMENKNPIRLSGKTIGTVLLGIAGALFLGVGMCMVMVWTNLVPGIVIGLLGIVLLLCLIPLTRGLK</sequence>
<feature type="transmembrane region" description="Helical" evidence="1">
    <location>
        <begin position="12"/>
        <end position="36"/>
    </location>
</feature>
<keyword evidence="3" id="KW-1185">Reference proteome</keyword>
<evidence type="ECO:0000313" key="3">
    <source>
        <dbReference type="Proteomes" id="UP000005561"/>
    </source>
</evidence>
<organism evidence="2 3">
    <name type="scientific">Marvinbryantia formatexigens DSM 14469</name>
    <dbReference type="NCBI Taxonomy" id="478749"/>
    <lineage>
        <taxon>Bacteria</taxon>
        <taxon>Bacillati</taxon>
        <taxon>Bacillota</taxon>
        <taxon>Clostridia</taxon>
        <taxon>Lachnospirales</taxon>
        <taxon>Lachnospiraceae</taxon>
        <taxon>Marvinbryantia</taxon>
    </lineage>
</organism>
<feature type="transmembrane region" description="Helical" evidence="1">
    <location>
        <begin position="82"/>
        <end position="102"/>
    </location>
</feature>
<reference evidence="2" key="1">
    <citation type="submission" date="2009-07" db="EMBL/GenBank/DDBJ databases">
        <authorList>
            <person name="Weinstock G."/>
            <person name="Sodergren E."/>
            <person name="Clifton S."/>
            <person name="Fulton L."/>
            <person name="Fulton B."/>
            <person name="Courtney L."/>
            <person name="Fronick C."/>
            <person name="Harrison M."/>
            <person name="Strong C."/>
            <person name="Farmer C."/>
            <person name="Delahaunty K."/>
            <person name="Markovic C."/>
            <person name="Hall O."/>
            <person name="Minx P."/>
            <person name="Tomlinson C."/>
            <person name="Mitreva M."/>
            <person name="Nelson J."/>
            <person name="Hou S."/>
            <person name="Wollam A."/>
            <person name="Pepin K.H."/>
            <person name="Johnson M."/>
            <person name="Bhonagiri V."/>
            <person name="Nash W.E."/>
            <person name="Warren W."/>
            <person name="Chinwalla A."/>
            <person name="Mardis E.R."/>
            <person name="Wilson R.K."/>
        </authorList>
    </citation>
    <scope>NUCLEOTIDE SEQUENCE [LARGE SCALE GENOMIC DNA]</scope>
    <source>
        <strain evidence="2">DSM 14469</strain>
    </source>
</reference>
<comment type="caution">
    <text evidence="2">The sequence shown here is derived from an EMBL/GenBank/DDBJ whole genome shotgun (WGS) entry which is preliminary data.</text>
</comment>
<evidence type="ECO:0000256" key="1">
    <source>
        <dbReference type="SAM" id="Phobius"/>
    </source>
</evidence>
<evidence type="ECO:0000313" key="2">
    <source>
        <dbReference type="EMBL" id="EET62971.1"/>
    </source>
</evidence>
<feature type="transmembrane region" description="Helical" evidence="1">
    <location>
        <begin position="42"/>
        <end position="62"/>
    </location>
</feature>
<name>C6L9N2_9FIRM</name>
<accession>C6L9N2</accession>
<dbReference type="AlphaFoldDB" id="C6L9N2"/>